<dbReference type="SUPFAM" id="SSF56059">
    <property type="entry name" value="Glutathione synthetase ATP-binding domain-like"/>
    <property type="match status" value="1"/>
</dbReference>
<keyword evidence="7 10" id="KW-0067">ATP-binding</keyword>
<dbReference type="GO" id="GO:0046872">
    <property type="term" value="F:metal ion binding"/>
    <property type="evidence" value="ECO:0007669"/>
    <property type="project" value="UniProtKB-KW"/>
</dbReference>
<evidence type="ECO:0000313" key="12">
    <source>
        <dbReference type="EMBL" id="KRQ92643.1"/>
    </source>
</evidence>
<organism evidence="12 13">
    <name type="scientific">Bradyrhizobium jicamae</name>
    <dbReference type="NCBI Taxonomy" id="280332"/>
    <lineage>
        <taxon>Bacteria</taxon>
        <taxon>Pseudomonadati</taxon>
        <taxon>Pseudomonadota</taxon>
        <taxon>Alphaproteobacteria</taxon>
        <taxon>Hyphomicrobiales</taxon>
        <taxon>Nitrobacteraceae</taxon>
        <taxon>Bradyrhizobium</taxon>
    </lineage>
</organism>
<dbReference type="Pfam" id="PF02955">
    <property type="entry name" value="GSH-S_ATP"/>
    <property type="match status" value="1"/>
</dbReference>
<evidence type="ECO:0000256" key="3">
    <source>
        <dbReference type="ARBA" id="ARBA00022598"/>
    </source>
</evidence>
<comment type="catalytic activity">
    <reaction evidence="10">
        <text>gamma-L-glutamyl-L-cysteine + glycine + ATP = glutathione + ADP + phosphate + H(+)</text>
        <dbReference type="Rhea" id="RHEA:13557"/>
        <dbReference type="ChEBI" id="CHEBI:15378"/>
        <dbReference type="ChEBI" id="CHEBI:30616"/>
        <dbReference type="ChEBI" id="CHEBI:43474"/>
        <dbReference type="ChEBI" id="CHEBI:57305"/>
        <dbReference type="ChEBI" id="CHEBI:57925"/>
        <dbReference type="ChEBI" id="CHEBI:58173"/>
        <dbReference type="ChEBI" id="CHEBI:456216"/>
        <dbReference type="EC" id="6.3.2.3"/>
    </reaction>
</comment>
<protein>
    <recommendedName>
        <fullName evidence="10">Glutathione synthetase</fullName>
        <ecNumber evidence="10">6.3.2.3</ecNumber>
    </recommendedName>
    <alternativeName>
        <fullName evidence="10">GSH synthetase</fullName>
        <shortName evidence="10">GSH-S</shortName>
        <shortName evidence="10">GSHase</shortName>
    </alternativeName>
    <alternativeName>
        <fullName evidence="10">Glutathione synthase</fullName>
    </alternativeName>
</protein>
<comment type="cofactor">
    <cofactor evidence="1">
        <name>Mn(2+)</name>
        <dbReference type="ChEBI" id="CHEBI:29035"/>
    </cofactor>
</comment>
<evidence type="ECO:0000256" key="10">
    <source>
        <dbReference type="HAMAP-Rule" id="MF_00162"/>
    </source>
</evidence>
<keyword evidence="6 10" id="KW-0547">Nucleotide-binding</keyword>
<dbReference type="UniPathway" id="UPA00142">
    <property type="reaction ID" value="UER00210"/>
</dbReference>
<dbReference type="EC" id="6.3.2.3" evidence="10"/>
<dbReference type="EMBL" id="LLXZ01000235">
    <property type="protein sequence ID" value="KRQ92643.1"/>
    <property type="molecule type" value="Genomic_DNA"/>
</dbReference>
<evidence type="ECO:0000256" key="8">
    <source>
        <dbReference type="ARBA" id="ARBA00022842"/>
    </source>
</evidence>
<proteinExistence type="inferred from homology"/>
<gene>
    <name evidence="10" type="primary">gshB</name>
    <name evidence="12" type="ORF">CQ12_35740</name>
</gene>
<dbReference type="Pfam" id="PF02951">
    <property type="entry name" value="GSH-S_N"/>
    <property type="match status" value="1"/>
</dbReference>
<comment type="pathway">
    <text evidence="10">Sulfur metabolism; glutathione biosynthesis; glutathione from L-cysteine and L-glutamate: step 2/2.</text>
</comment>
<keyword evidence="3 10" id="KW-0436">Ligase</keyword>
<dbReference type="GO" id="GO:0004363">
    <property type="term" value="F:glutathione synthase activity"/>
    <property type="evidence" value="ECO:0007669"/>
    <property type="project" value="UniProtKB-UniRule"/>
</dbReference>
<dbReference type="OrthoDB" id="9785415at2"/>
<dbReference type="Gene3D" id="3.30.1490.20">
    <property type="entry name" value="ATP-grasp fold, A domain"/>
    <property type="match status" value="1"/>
</dbReference>
<evidence type="ECO:0000256" key="6">
    <source>
        <dbReference type="ARBA" id="ARBA00022741"/>
    </source>
</evidence>
<dbReference type="NCBIfam" id="NF003573">
    <property type="entry name" value="PRK05246.1"/>
    <property type="match status" value="1"/>
</dbReference>
<evidence type="ECO:0000256" key="2">
    <source>
        <dbReference type="ARBA" id="ARBA00001946"/>
    </source>
</evidence>
<dbReference type="PANTHER" id="PTHR21621">
    <property type="entry name" value="RIBOSOMAL PROTEIN S6 MODIFICATION PROTEIN"/>
    <property type="match status" value="1"/>
</dbReference>
<evidence type="ECO:0000259" key="11">
    <source>
        <dbReference type="PROSITE" id="PS50975"/>
    </source>
</evidence>
<dbReference type="PROSITE" id="PS50975">
    <property type="entry name" value="ATP_GRASP"/>
    <property type="match status" value="1"/>
</dbReference>
<dbReference type="GO" id="GO:0005524">
    <property type="term" value="F:ATP binding"/>
    <property type="evidence" value="ECO:0007669"/>
    <property type="project" value="UniProtKB-UniRule"/>
</dbReference>
<dbReference type="InterPro" id="IPR016185">
    <property type="entry name" value="PreATP-grasp_dom_sf"/>
</dbReference>
<dbReference type="InterPro" id="IPR013815">
    <property type="entry name" value="ATP_grasp_subdomain_1"/>
</dbReference>
<keyword evidence="9" id="KW-0464">Manganese</keyword>
<keyword evidence="5" id="KW-0479">Metal-binding</keyword>
<evidence type="ECO:0000313" key="13">
    <source>
        <dbReference type="Proteomes" id="UP000050863"/>
    </source>
</evidence>
<evidence type="ECO:0000256" key="7">
    <source>
        <dbReference type="ARBA" id="ARBA00022840"/>
    </source>
</evidence>
<dbReference type="Proteomes" id="UP000050863">
    <property type="component" value="Unassembled WGS sequence"/>
</dbReference>
<comment type="caution">
    <text evidence="12">The sequence shown here is derived from an EMBL/GenBank/DDBJ whole genome shotgun (WGS) entry which is preliminary data.</text>
</comment>
<accession>A0A0R3KAU0</accession>
<sequence>MKLNVAVQMDPIARINIRGDSTFALLLEAQKRGHSISYYTPDKLSLRGEELVAPVQKLMVRDEVGDHFTLGEPQRESLEAFDVILLRQDPPFDLAYITSTHFLERIHPKTLVVNNPASVRNAPEKLFVMNFPQLMPPTLISRNLDEINSFRDQHGAVVMKPLHGHGGAAVFRVMPQDMNFGSLFDMFSVTFREPWVIQRFLPEVKHGDKRIILVDGEFAGAVNRVPAPDDLRSNMVRGGAAQATDLSPREREICDTLGPALRERGLLFVGIDVIDGNLTEINVTSPTGIRAIQRLNGPDVAGKIWDTIENKRAGK</sequence>
<keyword evidence="13" id="KW-1185">Reference proteome</keyword>
<dbReference type="AlphaFoldDB" id="A0A0R3KAU0"/>
<dbReference type="NCBIfam" id="TIGR01380">
    <property type="entry name" value="glut_syn"/>
    <property type="match status" value="1"/>
</dbReference>
<dbReference type="InterPro" id="IPR004218">
    <property type="entry name" value="GSHS_ATP-bd"/>
</dbReference>
<name>A0A0R3KAU0_9BRAD</name>
<evidence type="ECO:0000256" key="5">
    <source>
        <dbReference type="ARBA" id="ARBA00022723"/>
    </source>
</evidence>
<evidence type="ECO:0000256" key="4">
    <source>
        <dbReference type="ARBA" id="ARBA00022684"/>
    </source>
</evidence>
<dbReference type="STRING" id="280332.CQ12_35740"/>
<evidence type="ECO:0000256" key="1">
    <source>
        <dbReference type="ARBA" id="ARBA00001936"/>
    </source>
</evidence>
<dbReference type="InterPro" id="IPR011761">
    <property type="entry name" value="ATP-grasp"/>
</dbReference>
<keyword evidence="4 10" id="KW-0317">Glutathione biosynthesis</keyword>
<evidence type="ECO:0000256" key="9">
    <source>
        <dbReference type="ARBA" id="ARBA00023211"/>
    </source>
</evidence>
<dbReference type="PANTHER" id="PTHR21621:SF4">
    <property type="entry name" value="GLUTATHIONE SYNTHETASE"/>
    <property type="match status" value="1"/>
</dbReference>
<dbReference type="Gene3D" id="3.40.50.20">
    <property type="match status" value="1"/>
</dbReference>
<dbReference type="InterPro" id="IPR004215">
    <property type="entry name" value="GSHS_N"/>
</dbReference>
<dbReference type="InterPro" id="IPR006284">
    <property type="entry name" value="Glut_synth_pro"/>
</dbReference>
<keyword evidence="8" id="KW-0460">Magnesium</keyword>
<dbReference type="Gene3D" id="3.30.470.20">
    <property type="entry name" value="ATP-grasp fold, B domain"/>
    <property type="match status" value="1"/>
</dbReference>
<dbReference type="GO" id="GO:0005737">
    <property type="term" value="C:cytoplasm"/>
    <property type="evidence" value="ECO:0007669"/>
    <property type="project" value="TreeGrafter"/>
</dbReference>
<reference evidence="12 13" key="1">
    <citation type="submission" date="2014-03" db="EMBL/GenBank/DDBJ databases">
        <title>Bradyrhizobium valentinum sp. nov., isolated from effective nodules of Lupinus mariae-josephae, a lupine endemic of basic-lime soils in Eastern Spain.</title>
        <authorList>
            <person name="Duran D."/>
            <person name="Rey L."/>
            <person name="Navarro A."/>
            <person name="Busquets A."/>
            <person name="Imperial J."/>
            <person name="Ruiz-Argueso T."/>
        </authorList>
    </citation>
    <scope>NUCLEOTIDE SEQUENCE [LARGE SCALE GENOMIC DNA]</scope>
    <source>
        <strain evidence="12 13">PAC68</strain>
    </source>
</reference>
<dbReference type="FunFam" id="3.30.1490.20:FF:000009">
    <property type="entry name" value="Glutathione synthetase"/>
    <property type="match status" value="1"/>
</dbReference>
<dbReference type="HAMAP" id="MF_00162">
    <property type="entry name" value="GSH_S"/>
    <property type="match status" value="1"/>
</dbReference>
<dbReference type="SUPFAM" id="SSF52440">
    <property type="entry name" value="PreATP-grasp domain"/>
    <property type="match status" value="1"/>
</dbReference>
<feature type="domain" description="ATP-grasp" evidence="11">
    <location>
        <begin position="125"/>
        <end position="309"/>
    </location>
</feature>
<comment type="similarity">
    <text evidence="10">Belongs to the prokaryotic GSH synthase family.</text>
</comment>
<comment type="cofactor">
    <cofactor evidence="2">
        <name>Mg(2+)</name>
        <dbReference type="ChEBI" id="CHEBI:18420"/>
    </cofactor>
</comment>
<dbReference type="RefSeq" id="WP_057840967.1">
    <property type="nucleotide sequence ID" value="NZ_LLXZ01000235.1"/>
</dbReference>